<sequence>MKTVTVNNLQFKKHLSVIEQISLKDFLYTWVGSSTKGLDDFFHLEYTEDVFAKMEKTTNDTDLLISDYDHFRYITVTENNQIVIGVLDMNLELKHRIISPDEIK</sequence>
<comment type="caution">
    <text evidence="1">The sequence shown here is derived from an EMBL/GenBank/DDBJ whole genome shotgun (WGS) entry which is preliminary data.</text>
</comment>
<reference evidence="2" key="1">
    <citation type="submission" date="2015-07" db="EMBL/GenBank/DDBJ databases">
        <title>Fjat-10036 dsm4.</title>
        <authorList>
            <person name="Liu B."/>
            <person name="Wang J."/>
            <person name="Zhu Y."/>
            <person name="Liu G."/>
            <person name="Chen Q."/>
            <person name="Chen Z."/>
            <person name="Lan J."/>
            <person name="Che J."/>
            <person name="Ge C."/>
            <person name="Shi H."/>
            <person name="Pan Z."/>
            <person name="Liu X."/>
        </authorList>
    </citation>
    <scope>NUCLEOTIDE SEQUENCE [LARGE SCALE GENOMIC DNA]</scope>
    <source>
        <strain evidence="2">DSM 4</strain>
    </source>
</reference>
<evidence type="ECO:0000313" key="2">
    <source>
        <dbReference type="Proteomes" id="UP000037109"/>
    </source>
</evidence>
<proteinExistence type="predicted"/>
<organism evidence="1 2">
    <name type="scientific">Sporosarcina globispora</name>
    <name type="common">Bacillus globisporus</name>
    <dbReference type="NCBI Taxonomy" id="1459"/>
    <lineage>
        <taxon>Bacteria</taxon>
        <taxon>Bacillati</taxon>
        <taxon>Bacillota</taxon>
        <taxon>Bacilli</taxon>
        <taxon>Bacillales</taxon>
        <taxon>Caryophanaceae</taxon>
        <taxon>Sporosarcina</taxon>
    </lineage>
</organism>
<dbReference type="RefSeq" id="WP_053435504.1">
    <property type="nucleotide sequence ID" value="NZ_LGUF01000007.1"/>
</dbReference>
<evidence type="ECO:0000313" key="1">
    <source>
        <dbReference type="EMBL" id="KON88131.1"/>
    </source>
</evidence>
<protein>
    <submittedName>
        <fullName evidence="1">Uncharacterized protein</fullName>
    </submittedName>
</protein>
<dbReference type="AlphaFoldDB" id="A0A0M0GFB4"/>
<keyword evidence="2" id="KW-1185">Reference proteome</keyword>
<name>A0A0M0GFB4_SPOGL</name>
<dbReference type="EMBL" id="LGUF01000007">
    <property type="protein sequence ID" value="KON88131.1"/>
    <property type="molecule type" value="Genomic_DNA"/>
</dbReference>
<dbReference type="PATRIC" id="fig|1459.3.peg.3449"/>
<accession>A0A0M0GFB4</accession>
<gene>
    <name evidence="1" type="ORF">AF332_15850</name>
</gene>
<dbReference type="OrthoDB" id="2870333at2"/>
<dbReference type="Proteomes" id="UP000037109">
    <property type="component" value="Unassembled WGS sequence"/>
</dbReference>